<evidence type="ECO:0000313" key="1">
    <source>
        <dbReference type="EMBL" id="VVP62227.1"/>
    </source>
</evidence>
<protein>
    <submittedName>
        <fullName evidence="1">Uncharacterized protein</fullName>
    </submittedName>
</protein>
<dbReference type="Proteomes" id="UP000349468">
    <property type="component" value="Unassembled WGS sequence"/>
</dbReference>
<dbReference type="EMBL" id="CABVIK010000066">
    <property type="protein sequence ID" value="VVP62227.1"/>
    <property type="molecule type" value="Genomic_DNA"/>
</dbReference>
<evidence type="ECO:0000313" key="2">
    <source>
        <dbReference type="Proteomes" id="UP000349468"/>
    </source>
</evidence>
<dbReference type="AlphaFoldDB" id="A0A5E7QMZ6"/>
<reference evidence="1 2" key="1">
    <citation type="submission" date="2019-09" db="EMBL/GenBank/DDBJ databases">
        <authorList>
            <person name="Chandra G."/>
            <person name="Truman W A."/>
        </authorList>
    </citation>
    <scope>NUCLEOTIDE SEQUENCE [LARGE SCALE GENOMIC DNA]</scope>
    <source>
        <strain evidence="1">PS870</strain>
    </source>
</reference>
<gene>
    <name evidence="1" type="ORF">PS870_06547</name>
</gene>
<name>A0A5E7QMZ6_PSEFL</name>
<organism evidence="1 2">
    <name type="scientific">Pseudomonas fluorescens</name>
    <dbReference type="NCBI Taxonomy" id="294"/>
    <lineage>
        <taxon>Bacteria</taxon>
        <taxon>Pseudomonadati</taxon>
        <taxon>Pseudomonadota</taxon>
        <taxon>Gammaproteobacteria</taxon>
        <taxon>Pseudomonadales</taxon>
        <taxon>Pseudomonadaceae</taxon>
        <taxon>Pseudomonas</taxon>
    </lineage>
</organism>
<sequence>MPKQRFSVTYVSKTPDKRTQKTEVIAKDRNEAVAIVEARNNKVISAVYMGFVWD</sequence>
<proteinExistence type="predicted"/>
<accession>A0A5E7QMZ6</accession>